<evidence type="ECO:0000313" key="2">
    <source>
        <dbReference type="EMBL" id="KAF6528292.1"/>
    </source>
</evidence>
<dbReference type="Proteomes" id="UP000593570">
    <property type="component" value="Unassembled WGS sequence"/>
</dbReference>
<feature type="compositionally biased region" description="Basic and acidic residues" evidence="1">
    <location>
        <begin position="182"/>
        <end position="191"/>
    </location>
</feature>
<evidence type="ECO:0000256" key="1">
    <source>
        <dbReference type="SAM" id="MobiDB-lite"/>
    </source>
</evidence>
<dbReference type="AlphaFoldDB" id="A0A8H6H317"/>
<feature type="compositionally biased region" description="Basic and acidic residues" evidence="1">
    <location>
        <begin position="272"/>
        <end position="289"/>
    </location>
</feature>
<gene>
    <name evidence="2" type="ORF">HZS61_008594</name>
</gene>
<reference evidence="2 3" key="1">
    <citation type="journal article" date="2020" name="bioRxiv">
        <title>A chromosome-scale genome assembly for the Fusarium oxysporum strain Fo5176 to establish a model Arabidopsis-fungal pathosystem.</title>
        <authorList>
            <person name="Fokkens L."/>
            <person name="Guo L."/>
            <person name="Dora S."/>
            <person name="Wang B."/>
            <person name="Ye K."/>
            <person name="Sanchez-Rodriguez C."/>
            <person name="Croll D."/>
        </authorList>
    </citation>
    <scope>NUCLEOTIDE SEQUENCE [LARGE SCALE GENOMIC DNA]</scope>
    <source>
        <strain evidence="2 3">Fo5176</strain>
    </source>
</reference>
<proteinExistence type="predicted"/>
<comment type="caution">
    <text evidence="2">The sequence shown here is derived from an EMBL/GenBank/DDBJ whole genome shotgun (WGS) entry which is preliminary data.</text>
</comment>
<dbReference type="EMBL" id="JACDXP010000002">
    <property type="protein sequence ID" value="KAF6528292.1"/>
    <property type="molecule type" value="Genomic_DNA"/>
</dbReference>
<accession>A0A8H6H317</accession>
<organism evidence="2 3">
    <name type="scientific">Fusarium oxysporum f. sp. conglutinans</name>
    <dbReference type="NCBI Taxonomy" id="100902"/>
    <lineage>
        <taxon>Eukaryota</taxon>
        <taxon>Fungi</taxon>
        <taxon>Dikarya</taxon>
        <taxon>Ascomycota</taxon>
        <taxon>Pezizomycotina</taxon>
        <taxon>Sordariomycetes</taxon>
        <taxon>Hypocreomycetidae</taxon>
        <taxon>Hypocreales</taxon>
        <taxon>Nectriaceae</taxon>
        <taxon>Fusarium</taxon>
        <taxon>Fusarium oxysporum species complex</taxon>
    </lineage>
</organism>
<protein>
    <submittedName>
        <fullName evidence="2">Uncharacterized protein</fullName>
    </submittedName>
</protein>
<feature type="compositionally biased region" description="Low complexity" evidence="1">
    <location>
        <begin position="290"/>
        <end position="302"/>
    </location>
</feature>
<sequence>MSDLDDWGFGQVKKSKKNPRNGVGIHTPYVTPLYLAKQVDWDPKETAEKASYDDEDRFCEPEAATEYDPSARDMEPSLACDIPTLDAKEEPMSEKFGEYEAATITAEEEEELAALTFKKAKRGKLVRNDRVRFTLLTQKAENAAQAQAAKDDEDAAVEAIPEKPDWGYTRDYVALANPPADETLKEDKSWPEEENAAAEAEPIEDAKPVDEVFDDAVELTEILNVKEYGEIIIQIQLDIGKTMKSLSRDEEEAQSQEEKKLQWIAEERRKLDEREAEVRKGKEKIDPRRASLQQRLPSSSRSRNVENAALWTRQRKAAGECEGEGATTLNVERQDAANVVWAARAAEVGRTGSRGAQSPDCRRLAKPECRGDRSSVLQLMTQYGAGTVHQSILRLLSDEVYESNLIASQRFPDLFEHSVAQSEARTLVEEQATKTEQPALEDILQTHGDDSQGNSEWTEATTVLNGK</sequence>
<name>A0A8H6H317_FUSOX</name>
<feature type="compositionally biased region" description="Polar residues" evidence="1">
    <location>
        <begin position="451"/>
        <end position="467"/>
    </location>
</feature>
<feature type="region of interest" description="Disordered" evidence="1">
    <location>
        <begin position="178"/>
        <end position="209"/>
    </location>
</feature>
<feature type="region of interest" description="Disordered" evidence="1">
    <location>
        <begin position="1"/>
        <end position="26"/>
    </location>
</feature>
<feature type="region of interest" description="Disordered" evidence="1">
    <location>
        <begin position="430"/>
        <end position="467"/>
    </location>
</feature>
<feature type="region of interest" description="Disordered" evidence="1">
    <location>
        <begin position="272"/>
        <end position="304"/>
    </location>
</feature>
<evidence type="ECO:0000313" key="3">
    <source>
        <dbReference type="Proteomes" id="UP000593570"/>
    </source>
</evidence>